<dbReference type="Gene3D" id="1.10.510.10">
    <property type="entry name" value="Transferase(Phosphotransferase) domain 1"/>
    <property type="match status" value="1"/>
</dbReference>
<proteinExistence type="predicted"/>
<sequence>MLLGLQDLHQAGVIHGDINPRNIVIDSEENVRLIGFGRNLKLEVQTGENYTSDIKAAGRLVYYILSGGKHPFEVMGDMKNDVQDIEAQDLIDWMMKNNPTIDKILKHPYFWNEKRKEEVLIKVGDQPEIQCCTDISQACKIWKAEKGLTGIEAIEKAFIDKKGRNAQNRKTKILGILGETEQVKNENFSKIFLKLCNQAESYSKDKTFSKWKTELSDKWSDIDPTYPEDLLGLLRTYRNKLTHVGFDKQMFNHYADFYISLHRLAIDMSWDCTWS</sequence>
<reference evidence="2 3" key="1">
    <citation type="submission" date="2023-09" db="EMBL/GenBank/DDBJ databases">
        <authorList>
            <person name="Wang M."/>
        </authorList>
    </citation>
    <scope>NUCLEOTIDE SEQUENCE [LARGE SCALE GENOMIC DNA]</scope>
    <source>
        <strain evidence="2">GT-2023</strain>
        <tissue evidence="2">Liver</tissue>
    </source>
</reference>
<dbReference type="SUPFAM" id="SSF56112">
    <property type="entry name" value="Protein kinase-like (PK-like)"/>
    <property type="match status" value="1"/>
</dbReference>
<dbReference type="Proteomes" id="UP001558613">
    <property type="component" value="Unassembled WGS sequence"/>
</dbReference>
<evidence type="ECO:0000313" key="3">
    <source>
        <dbReference type="Proteomes" id="UP001558613"/>
    </source>
</evidence>
<organism evidence="2 3">
    <name type="scientific">Cirrhinus molitorella</name>
    <name type="common">mud carp</name>
    <dbReference type="NCBI Taxonomy" id="172907"/>
    <lineage>
        <taxon>Eukaryota</taxon>
        <taxon>Metazoa</taxon>
        <taxon>Chordata</taxon>
        <taxon>Craniata</taxon>
        <taxon>Vertebrata</taxon>
        <taxon>Euteleostomi</taxon>
        <taxon>Actinopterygii</taxon>
        <taxon>Neopterygii</taxon>
        <taxon>Teleostei</taxon>
        <taxon>Ostariophysi</taxon>
        <taxon>Cypriniformes</taxon>
        <taxon>Cyprinidae</taxon>
        <taxon>Labeoninae</taxon>
        <taxon>Labeonini</taxon>
        <taxon>Cirrhinus</taxon>
    </lineage>
</organism>
<dbReference type="InterPro" id="IPR011009">
    <property type="entry name" value="Kinase-like_dom_sf"/>
</dbReference>
<protein>
    <recommendedName>
        <fullName evidence="1">Protein kinase domain-containing protein</fullName>
    </recommendedName>
</protein>
<gene>
    <name evidence="2" type="ORF">QQF64_025410</name>
</gene>
<evidence type="ECO:0000313" key="2">
    <source>
        <dbReference type="EMBL" id="KAL1278737.1"/>
    </source>
</evidence>
<dbReference type="InterPro" id="IPR045133">
    <property type="entry name" value="IRE1/2-like"/>
</dbReference>
<keyword evidence="3" id="KW-1185">Reference proteome</keyword>
<dbReference type="InterPro" id="IPR000719">
    <property type="entry name" value="Prot_kinase_dom"/>
</dbReference>
<dbReference type="EMBL" id="JAYMGO010000003">
    <property type="protein sequence ID" value="KAL1278737.1"/>
    <property type="molecule type" value="Genomic_DNA"/>
</dbReference>
<dbReference type="PANTHER" id="PTHR13954:SF6">
    <property type="entry name" value="NON-SPECIFIC SERINE_THREONINE PROTEIN KINASE"/>
    <property type="match status" value="1"/>
</dbReference>
<dbReference type="PANTHER" id="PTHR13954">
    <property type="entry name" value="IRE1-RELATED"/>
    <property type="match status" value="1"/>
</dbReference>
<name>A0ABR3NPC4_9TELE</name>
<feature type="domain" description="Protein kinase" evidence="1">
    <location>
        <begin position="1"/>
        <end position="129"/>
    </location>
</feature>
<dbReference type="PROSITE" id="PS50011">
    <property type="entry name" value="PROTEIN_KINASE_DOM"/>
    <property type="match status" value="1"/>
</dbReference>
<evidence type="ECO:0000259" key="1">
    <source>
        <dbReference type="PROSITE" id="PS50011"/>
    </source>
</evidence>
<comment type="caution">
    <text evidence="2">The sequence shown here is derived from an EMBL/GenBank/DDBJ whole genome shotgun (WGS) entry which is preliminary data.</text>
</comment>
<accession>A0ABR3NPC4</accession>